<evidence type="ECO:0000256" key="4">
    <source>
        <dbReference type="SAM" id="MobiDB-lite"/>
    </source>
</evidence>
<feature type="compositionally biased region" description="Polar residues" evidence="4">
    <location>
        <begin position="1740"/>
        <end position="1752"/>
    </location>
</feature>
<dbReference type="FunFam" id="2.60.40.10:FF:000157">
    <property type="entry name" value="filamin-C isoform X1"/>
    <property type="match status" value="1"/>
</dbReference>
<dbReference type="FunFam" id="2.60.40.10:FF:000042">
    <property type="entry name" value="Filamin-B isoform B"/>
    <property type="match status" value="1"/>
</dbReference>
<evidence type="ECO:0000256" key="3">
    <source>
        <dbReference type="PROSITE-ProRule" id="PRU00087"/>
    </source>
</evidence>
<name>H2ZJ15_CIOSA</name>
<proteinExistence type="inferred from homology"/>
<dbReference type="GeneTree" id="ENSGT00940000153588"/>
<feature type="repeat" description="Filamin" evidence="3">
    <location>
        <begin position="1491"/>
        <end position="1575"/>
    </location>
</feature>
<reference evidence="6" key="1">
    <citation type="submission" date="2003-08" db="EMBL/GenBank/DDBJ databases">
        <authorList>
            <person name="Birren B."/>
            <person name="Nusbaum C."/>
            <person name="Abebe A."/>
            <person name="Abouelleil A."/>
            <person name="Adekoya E."/>
            <person name="Ait-zahra M."/>
            <person name="Allen N."/>
            <person name="Allen T."/>
            <person name="An P."/>
            <person name="Anderson M."/>
            <person name="Anderson S."/>
            <person name="Arachchi H."/>
            <person name="Armbruster J."/>
            <person name="Bachantsang P."/>
            <person name="Baldwin J."/>
            <person name="Barry A."/>
            <person name="Bayul T."/>
            <person name="Blitshsteyn B."/>
            <person name="Bloom T."/>
            <person name="Blye J."/>
            <person name="Boguslavskiy L."/>
            <person name="Borowsky M."/>
            <person name="Boukhgalter B."/>
            <person name="Brunache A."/>
            <person name="Butler J."/>
            <person name="Calixte N."/>
            <person name="Calvo S."/>
            <person name="Camarata J."/>
            <person name="Campo K."/>
            <person name="Chang J."/>
            <person name="Cheshatsang Y."/>
            <person name="Citroen M."/>
            <person name="Collymore A."/>
            <person name="Considine T."/>
            <person name="Cook A."/>
            <person name="Cooke P."/>
            <person name="Corum B."/>
            <person name="Cuomo C."/>
            <person name="David R."/>
            <person name="Dawoe T."/>
            <person name="Degray S."/>
            <person name="Dodge S."/>
            <person name="Dooley K."/>
            <person name="Dorje P."/>
            <person name="Dorjee K."/>
            <person name="Dorris L."/>
            <person name="Duffey N."/>
            <person name="Dupes A."/>
            <person name="Elkins T."/>
            <person name="Engels R."/>
            <person name="Erickson J."/>
            <person name="Farina A."/>
            <person name="Faro S."/>
            <person name="Ferreira P."/>
            <person name="Fischer H."/>
            <person name="Fitzgerald M."/>
            <person name="Foley K."/>
            <person name="Gage D."/>
            <person name="Galagan J."/>
            <person name="Gearin G."/>
            <person name="Gnerre S."/>
            <person name="Gnirke A."/>
            <person name="Goyette A."/>
            <person name="Graham J."/>
            <person name="Grandbois E."/>
            <person name="Gyaltsen K."/>
            <person name="Hafez N."/>
            <person name="Hagopian D."/>
            <person name="Hagos B."/>
            <person name="Hall J."/>
            <person name="Hatcher B."/>
            <person name="Heller A."/>
            <person name="Higgins H."/>
            <person name="Honan T."/>
            <person name="Horn A."/>
            <person name="Houde N."/>
            <person name="Hughes L."/>
            <person name="Hulme W."/>
            <person name="Husby E."/>
            <person name="Iliev I."/>
            <person name="Jaffe D."/>
            <person name="Jones C."/>
            <person name="Kamal M."/>
            <person name="Kamat A."/>
            <person name="Kamvysselis M."/>
            <person name="Karlsson E."/>
            <person name="Kells C."/>
            <person name="Kieu A."/>
            <person name="Kisner P."/>
            <person name="Kodira C."/>
            <person name="Kulbokas E."/>
            <person name="Labutti K."/>
            <person name="Lama D."/>
            <person name="Landers T."/>
            <person name="Leger J."/>
            <person name="Levine S."/>
            <person name="Lewis D."/>
            <person name="Lewis T."/>
            <person name="Lindblad-toh K."/>
            <person name="Liu X."/>
            <person name="Lokyitsang T."/>
            <person name="Lokyitsang Y."/>
            <person name="Lucien O."/>
            <person name="Lui A."/>
            <person name="Ma L.J."/>
            <person name="Mabbitt R."/>
            <person name="Macdonald J."/>
            <person name="Maclean C."/>
            <person name="Major J."/>
            <person name="Manning J."/>
            <person name="Marabella R."/>
            <person name="Maru K."/>
            <person name="Matthews C."/>
            <person name="Mauceli E."/>
            <person name="Mccarthy M."/>
            <person name="Mcdonough S."/>
            <person name="Mcghee T."/>
            <person name="Meldrim J."/>
            <person name="Meneus L."/>
            <person name="Mesirov J."/>
            <person name="Mihalev A."/>
            <person name="Mihova T."/>
            <person name="Mikkelsen T."/>
            <person name="Mlenga V."/>
            <person name="Moru K."/>
            <person name="Mozes J."/>
            <person name="Mulrain L."/>
            <person name="Munson G."/>
            <person name="Naylor J."/>
            <person name="Newes C."/>
            <person name="Nguyen C."/>
            <person name="Nguyen N."/>
            <person name="Nguyen T."/>
            <person name="Nicol R."/>
            <person name="Nielsen C."/>
            <person name="Nizzari M."/>
            <person name="Norbu C."/>
            <person name="Norbu N."/>
            <person name="O'donnell P."/>
            <person name="Okoawo O."/>
            <person name="O'leary S."/>
            <person name="Omotosho B."/>
            <person name="O'neill K."/>
            <person name="Osman S."/>
            <person name="Parker S."/>
            <person name="Perrin D."/>
            <person name="Phunkhang P."/>
            <person name="Piqani B."/>
            <person name="Purcell S."/>
            <person name="Rachupka T."/>
            <person name="Ramasamy U."/>
            <person name="Rameau R."/>
            <person name="Ray V."/>
            <person name="Raymond C."/>
            <person name="Retta R."/>
            <person name="Richardson S."/>
            <person name="Rise C."/>
            <person name="Rodriguez J."/>
            <person name="Rogers J."/>
            <person name="Rogov P."/>
            <person name="Rutman M."/>
            <person name="Schupbach R."/>
            <person name="Seaman C."/>
            <person name="Settipalli S."/>
            <person name="Sharpe T."/>
            <person name="Sheridan J."/>
            <person name="Sherpa N."/>
            <person name="Shi J."/>
            <person name="Smirnov S."/>
            <person name="Smith C."/>
            <person name="Sougnez C."/>
            <person name="Spencer B."/>
            <person name="Stalker J."/>
            <person name="Stange-thomann N."/>
            <person name="Stavropoulos S."/>
            <person name="Stetson K."/>
            <person name="Stone C."/>
            <person name="Stone S."/>
            <person name="Stubbs M."/>
            <person name="Talamas J."/>
            <person name="Tchuinga P."/>
            <person name="Tenzing P."/>
            <person name="Tesfaye S."/>
            <person name="Theodore J."/>
            <person name="Thoulutsang Y."/>
            <person name="Topham K."/>
            <person name="Towey S."/>
            <person name="Tsamla T."/>
            <person name="Tsomo N."/>
            <person name="Vallee D."/>
            <person name="Vassiliev H."/>
            <person name="Venkataraman V."/>
            <person name="Vinson J."/>
            <person name="Vo A."/>
            <person name="Wade C."/>
            <person name="Wang S."/>
            <person name="Wangchuk T."/>
            <person name="Wangdi T."/>
            <person name="Whittaker C."/>
            <person name="Wilkinson J."/>
            <person name="Wu Y."/>
            <person name="Wyman D."/>
            <person name="Yadav S."/>
            <person name="Yang S."/>
            <person name="Yang X."/>
            <person name="Yeager S."/>
            <person name="Yee E."/>
            <person name="Young G."/>
            <person name="Zainoun J."/>
            <person name="Zembeck L."/>
            <person name="Zimmer A."/>
            <person name="Zody M."/>
            <person name="Lander E."/>
        </authorList>
    </citation>
    <scope>NUCLEOTIDE SEQUENCE [LARGE SCALE GENOMIC DNA]</scope>
</reference>
<feature type="repeat" description="Filamin" evidence="3">
    <location>
        <begin position="494"/>
        <end position="587"/>
    </location>
</feature>
<dbReference type="PANTHER" id="PTHR38537">
    <property type="entry name" value="JITTERBUG, ISOFORM N"/>
    <property type="match status" value="1"/>
</dbReference>
<feature type="repeat" description="Filamin" evidence="3">
    <location>
        <begin position="681"/>
        <end position="775"/>
    </location>
</feature>
<feature type="repeat" description="Filamin" evidence="3">
    <location>
        <begin position="588"/>
        <end position="680"/>
    </location>
</feature>
<dbReference type="SMART" id="SM00557">
    <property type="entry name" value="IG_FLMN"/>
    <property type="match status" value="20"/>
</dbReference>
<evidence type="ECO:0000313" key="6">
    <source>
        <dbReference type="Proteomes" id="UP000007875"/>
    </source>
</evidence>
<feature type="repeat" description="Filamin" evidence="3">
    <location>
        <begin position="1953"/>
        <end position="2048"/>
    </location>
</feature>
<reference evidence="5" key="3">
    <citation type="submission" date="2025-09" db="UniProtKB">
        <authorList>
            <consortium name="Ensembl"/>
        </authorList>
    </citation>
    <scope>IDENTIFICATION</scope>
</reference>
<feature type="repeat" description="Filamin" evidence="3">
    <location>
        <begin position="1863"/>
        <end position="1955"/>
    </location>
</feature>
<feature type="repeat" description="Filamin" evidence="3">
    <location>
        <begin position="776"/>
        <end position="880"/>
    </location>
</feature>
<feature type="repeat" description="Filamin" evidence="3">
    <location>
        <begin position="1325"/>
        <end position="1396"/>
    </location>
</feature>
<keyword evidence="2" id="KW-0677">Repeat</keyword>
<dbReference type="FunFam" id="2.60.40.10:FF:000007">
    <property type="entry name" value="Filamin-B isoform C"/>
    <property type="match status" value="3"/>
</dbReference>
<dbReference type="Ensembl" id="ENSCSAVT00000017773.1">
    <property type="protein sequence ID" value="ENSCSAVP00000017581.1"/>
    <property type="gene ID" value="ENSCSAVG00000010354.1"/>
</dbReference>
<evidence type="ECO:0000256" key="1">
    <source>
        <dbReference type="ARBA" id="ARBA00009238"/>
    </source>
</evidence>
<dbReference type="InterPro" id="IPR001298">
    <property type="entry name" value="Filamin/ABP280_rpt"/>
</dbReference>
<feature type="repeat" description="Filamin" evidence="3">
    <location>
        <begin position="974"/>
        <end position="1069"/>
    </location>
</feature>
<dbReference type="GO" id="GO:0030036">
    <property type="term" value="P:actin cytoskeleton organization"/>
    <property type="evidence" value="ECO:0007669"/>
    <property type="project" value="InterPro"/>
</dbReference>
<keyword evidence="6" id="KW-1185">Reference proteome</keyword>
<dbReference type="Pfam" id="PF00630">
    <property type="entry name" value="Filamin"/>
    <property type="match status" value="20"/>
</dbReference>
<feature type="repeat" description="Filamin" evidence="3">
    <location>
        <begin position="393"/>
        <end position="493"/>
    </location>
</feature>
<accession>H2ZJ15</accession>
<dbReference type="InterPro" id="IPR017868">
    <property type="entry name" value="Filamin/ABP280_repeat-like"/>
</dbReference>
<dbReference type="FunFam" id="2.60.40.10:FF:000118">
    <property type="entry name" value="filamin-C isoform X2"/>
    <property type="match status" value="1"/>
</dbReference>
<dbReference type="Proteomes" id="UP000007875">
    <property type="component" value="Unassembled WGS sequence"/>
</dbReference>
<feature type="repeat" description="Filamin" evidence="3">
    <location>
        <begin position="290"/>
        <end position="392"/>
    </location>
</feature>
<dbReference type="PANTHER" id="PTHR38537:SF8">
    <property type="entry name" value="FILAMIN-A"/>
    <property type="match status" value="1"/>
</dbReference>
<protein>
    <submittedName>
        <fullName evidence="5">Uncharacterized protein</fullName>
    </submittedName>
</protein>
<feature type="repeat" description="Filamin" evidence="3">
    <location>
        <begin position="192"/>
        <end position="289"/>
    </location>
</feature>
<feature type="repeat" description="Filamin" evidence="3">
    <location>
        <begin position="1070"/>
        <end position="1166"/>
    </location>
</feature>
<feature type="compositionally biased region" description="Basic and acidic residues" evidence="4">
    <location>
        <begin position="1024"/>
        <end position="1034"/>
    </location>
</feature>
<dbReference type="FunFam" id="2.60.40.10:FF:000140">
    <property type="entry name" value="FiLamiN (Actin binding protein) homolog"/>
    <property type="match status" value="2"/>
</dbReference>
<dbReference type="InterPro" id="IPR044801">
    <property type="entry name" value="Filamin"/>
</dbReference>
<feature type="repeat" description="Filamin" evidence="3">
    <location>
        <begin position="1396"/>
        <end position="1488"/>
    </location>
</feature>
<dbReference type="Gene3D" id="2.60.40.10">
    <property type="entry name" value="Immunoglobulins"/>
    <property type="match status" value="20"/>
</dbReference>
<feature type="repeat" description="Filamin" evidence="3">
    <location>
        <begin position="1795"/>
        <end position="1860"/>
    </location>
</feature>
<evidence type="ECO:0000313" key="5">
    <source>
        <dbReference type="Ensembl" id="ENSCSAVP00000017581.1"/>
    </source>
</evidence>
<feature type="repeat" description="Filamin" evidence="3">
    <location>
        <begin position="1190"/>
        <end position="1273"/>
    </location>
</feature>
<dbReference type="PROSITE" id="PS50194">
    <property type="entry name" value="FILAMIN_REPEAT"/>
    <property type="match status" value="20"/>
</dbReference>
<feature type="region of interest" description="Disordered" evidence="4">
    <location>
        <begin position="1740"/>
        <end position="1763"/>
    </location>
</feature>
<comment type="similarity">
    <text evidence="1">Belongs to the filamin family.</text>
</comment>
<dbReference type="InterPro" id="IPR014756">
    <property type="entry name" value="Ig_E-set"/>
</dbReference>
<dbReference type="SUPFAM" id="SSF81296">
    <property type="entry name" value="E set domains"/>
    <property type="match status" value="20"/>
</dbReference>
<feature type="repeat" description="Filamin" evidence="3">
    <location>
        <begin position="1578"/>
        <end position="1669"/>
    </location>
</feature>
<dbReference type="GO" id="GO:0051015">
    <property type="term" value="F:actin filament binding"/>
    <property type="evidence" value="ECO:0007669"/>
    <property type="project" value="InterPro"/>
</dbReference>
<feature type="repeat" description="Filamin" evidence="3">
    <location>
        <begin position="881"/>
        <end position="973"/>
    </location>
</feature>
<feature type="region of interest" description="Disordered" evidence="4">
    <location>
        <begin position="1024"/>
        <end position="1046"/>
    </location>
</feature>
<evidence type="ECO:0000256" key="2">
    <source>
        <dbReference type="ARBA" id="ARBA00022737"/>
    </source>
</evidence>
<sequence>FSANSCRAYGRGIQPTGLRMREKADFHVTTKDAGDADLKVTVKGPRGSNEPVVVKKNPKDPEIFDCEYYPLKQGDYVVNVTYGGKPIAKSPFQINVGPEAGPQKVRAYGPGLHGGKVGNSADFVVETIGTEVGQLGFSIEGPSQAQIECEDCGDGSCDVKYHPTEPGEYAVHIICDDNDIKGSPFMAQIAPADSKIPDKVKAYGPGLESGTPVNGRPTNFTVDAKRAGAPAPVEVVAVAADGENLPVKVTDNGDGTYDCDYTPKNPIKHTIIPSYAGVAVKDSPFRVNVNEDSYPDKVKVYGPGVEPGLKAEEPTYFTVDCAKAGNGDVSIGIKCAAGVVGPTERDVEFEIIKNDATDTFTVKYTPPGPGDHTIMVLFAEQPVPKTPIHVNVASSHNAKKVKADGPGLEKEGVECGKLTHFTIYTKGAGKAKPDVQFKPARGSYRAPASKADILDNKDSTYTVSYTPNGEGPMDVDVTYGGDRVPGSPFPVDVAPPLDVNAIKVKGLDDKIDVGKPQEFEVQTTGAGGQGKLDVDVVGPSNIPIHAHDKKTPNGKKYHFTPLEEGPHRVNVNYDGIPVRGSPFLVEALVPADPSKVRAYGPGLSEGVVGKNAPFTIETADAGNGGLGLTVEGPCEAKIECIDNGDGSCSVAYLPTEAGDYKINVLFADEHIPGSPFNAKIEPAFDASKVDLNGPGLESGKVGTPSKIVADCCGAGDAPLTADVLNDDGTKVPTKVKDNGDGTHDITFVPNKPGKALVNVQYGGISVPKSPASVPIKPDVDTSSVKTTGPGVEPEGVLADVDAEFTVNAKRLAPRGGKHVTAKAVAPSGAAVPVDIKDNRDGTYDAKYSPYEKGASIFGPTKSHVDYDDVPVPGSPFNVGVDEGCDPSRVKAHGPGLEQGTTNKPAKFTVDTRGAGTGGLGLAVEGPSDAKITCTDSKDGTCAVEYLPTAPGEYEVNITYGGQNIPGSPFIVPVKDTVDPRKVSCNGPGVSPGVRANVPQEFTVDCTTAGVAPLEVAVKGPRGVKEPVDVKDNGDGTHTVSYTPTKEGPYQVQVKYADEEVPRSPYRVRVQPTHDASKVKCNGPGLAAGGVPASIPVEFTIDATDAGDGLLAVQVTDPEGRPKRASIRDNGDGTYNVSYVPDLVGRYTISVKYGGDEIPYSPYRIRAVPSGNASKCLVSVNFLTPVFSKIGDGLGPNIYIGEEAVITVDPNGAGPGNVTCSVTTPDGEKLNADVVKNKDGTFDVFYTPREAGAYTIHLHFGGEELPNSPYKAVAGKKPVPVFEDELQQSVAAAPAYSCMNGNEPVKTIFLLFVKAIEQVDGADSIRPVQLVFEVPTRPGQLSSEVTTPSGKKEKPVIKTNDDNTITVQYQPHEIGLHEMAILLDTEHISGSPIQFYADVMAPGHVTAYGPGLVTGKVNEPANFTIVTKDAGAGGLSLAVEGPSKADITCEDNKDGTCSVSYLPTAPGEYTVTVKFDDQHIPGSPFTANISGGADQRKSNLCYGTTSDVALKINEGDLSLLAASIEAPSGHTECCALKKLPNGHIGISFTPKEIGEHLVSVKKRNRHVANSPFRIMVGESEIGDASKVKVYGEGKERACVGDTAEFMVDTRRAGYGGLGLSIEGPSKVDINCEDMDDGVCRVTYPQEPGNYTINVKFADKHVPGSPFTVKCTGDDNQLQKGSIMRQQKAATVATVGSTCDLNLKIPNNWMSLMSSGSKSASHASSSSSFSQSYSRVEQSSFRSTGVSSQSQSMVRESFSPTSSSSSHSLLASSASPFVPKFTSGQTKFGTYEHSLKKAAGTGIADLSAEVESPSGAKQKAEIVETDDSTYSIRFVPKEMGVHTVSVRYLGQHVPGSPFEFTVGPLGEGGAHKVTAGGPGLEGAVVSVPADFSIWTREAGAGGLSIAVEGPSKADINFEDRKDGSCGVSYVVTEPGEYEVNVKFNDEDIPGSPFPVTVTGVGKTNKEPLPKRLQSAVKYSYPYLYVTFNALFNMLLVGVHGPLTPCEEVHIKHMGLRKYSVTYTAKECGEYLLIVKWGDDHIPGSPFHVKI</sequence>
<feature type="repeat" description="Filamin" evidence="3">
    <location>
        <begin position="1"/>
        <end position="96"/>
    </location>
</feature>
<dbReference type="InterPro" id="IPR013783">
    <property type="entry name" value="Ig-like_fold"/>
</dbReference>
<organism evidence="5 6">
    <name type="scientific">Ciona savignyi</name>
    <name type="common">Pacific transparent sea squirt</name>
    <dbReference type="NCBI Taxonomy" id="51511"/>
    <lineage>
        <taxon>Eukaryota</taxon>
        <taxon>Metazoa</taxon>
        <taxon>Chordata</taxon>
        <taxon>Tunicata</taxon>
        <taxon>Ascidiacea</taxon>
        <taxon>Phlebobranchia</taxon>
        <taxon>Cionidae</taxon>
        <taxon>Ciona</taxon>
    </lineage>
</organism>
<feature type="repeat" description="Filamin" evidence="3">
    <location>
        <begin position="97"/>
        <end position="189"/>
    </location>
</feature>
<dbReference type="FunFam" id="2.60.40.10:FF:000001">
    <property type="entry name" value="Filamin-C isoform b"/>
    <property type="match status" value="4"/>
</dbReference>
<reference evidence="5" key="2">
    <citation type="submission" date="2025-08" db="UniProtKB">
        <authorList>
            <consortium name="Ensembl"/>
        </authorList>
    </citation>
    <scope>IDENTIFICATION</scope>
</reference>